<dbReference type="InterPro" id="IPR001525">
    <property type="entry name" value="C5_MeTfrase"/>
</dbReference>
<dbReference type="GO" id="GO:0032259">
    <property type="term" value="P:methylation"/>
    <property type="evidence" value="ECO:0007669"/>
    <property type="project" value="UniProtKB-KW"/>
</dbReference>
<evidence type="ECO:0000256" key="5">
    <source>
        <dbReference type="ARBA" id="ARBA00022747"/>
    </source>
</evidence>
<sequence>MIRTFSQPEIVTKQLAFNSVGGRRKVRLSTNFLPIMGFTPGQGVTVSPLGFQKGFAVELAKGVEASHQVHQRRYNRGRSNNPLESLVEFSSQQMIDRCFASYTERFHVEMRPGRVVFSPLSNRVFSIVDRFRKSNPWRAFVGLTGGVDIHVMESLGWKADIVLEHRPPEARDIASGRDLSEVHALNVLRNAAPRILLCEDIHHLEIDRLAALLNERPPIALAHYSLGCDDHSTAKSSVAKAKAVSDLSTMVDMVYPCLRQIEVIQPAVVVVENVKGFSTSAAGIMMTTVLRRMGYHITESVLSGLGFGAYQGRTRYYMVASVYPGYEPPVGTANPSTPLPLWDVVEKHLASCSDITDTKLIRAREQSTRTVTPYLTPESTRCPTVLKSQDRGIKDGIYIQHEGRIYKPSVELIQELMSIPSDFDTSWMAKEQATETLGQSVDYALHQAVMSSVKAHIEVNCGRTTLVRHGLKS</sequence>
<organism evidence="7 8">
    <name type="scientific">Aeromonas veronii</name>
    <dbReference type="NCBI Taxonomy" id="654"/>
    <lineage>
        <taxon>Bacteria</taxon>
        <taxon>Pseudomonadati</taxon>
        <taxon>Pseudomonadota</taxon>
        <taxon>Gammaproteobacteria</taxon>
        <taxon>Aeromonadales</taxon>
        <taxon>Aeromonadaceae</taxon>
        <taxon>Aeromonas</taxon>
    </lineage>
</organism>
<evidence type="ECO:0000256" key="2">
    <source>
        <dbReference type="ARBA" id="ARBA00022603"/>
    </source>
</evidence>
<dbReference type="PANTHER" id="PTHR46098:SF1">
    <property type="entry name" value="TRNA (CYTOSINE(38)-C(5))-METHYLTRANSFERASE"/>
    <property type="match status" value="1"/>
</dbReference>
<comment type="catalytic activity">
    <reaction evidence="6">
        <text>a 2'-deoxycytidine in DNA + S-adenosyl-L-methionine = a 5-methyl-2'-deoxycytidine in DNA + S-adenosyl-L-homocysteine + H(+)</text>
        <dbReference type="Rhea" id="RHEA:13681"/>
        <dbReference type="Rhea" id="RHEA-COMP:11369"/>
        <dbReference type="Rhea" id="RHEA-COMP:11370"/>
        <dbReference type="ChEBI" id="CHEBI:15378"/>
        <dbReference type="ChEBI" id="CHEBI:57856"/>
        <dbReference type="ChEBI" id="CHEBI:59789"/>
        <dbReference type="ChEBI" id="CHEBI:85452"/>
        <dbReference type="ChEBI" id="CHEBI:85454"/>
        <dbReference type="EC" id="2.1.1.37"/>
    </reaction>
</comment>
<dbReference type="InterPro" id="IPR029063">
    <property type="entry name" value="SAM-dependent_MTases_sf"/>
</dbReference>
<keyword evidence="4" id="KW-0949">S-adenosyl-L-methionine</keyword>
<evidence type="ECO:0000256" key="3">
    <source>
        <dbReference type="ARBA" id="ARBA00022679"/>
    </source>
</evidence>
<reference evidence="7 8" key="1">
    <citation type="submission" date="2019-04" db="EMBL/GenBank/DDBJ databases">
        <title>Comparative genomics of Aeromonas veronii strains pathogenic to fish.</title>
        <authorList>
            <person name="Cascarano M.C."/>
            <person name="Smyrli M."/>
            <person name="Katharios P."/>
        </authorList>
    </citation>
    <scope>NUCLEOTIDE SEQUENCE [LARGE SCALE GENOMIC DNA]</scope>
    <source>
        <strain evidence="7 8">XU1</strain>
    </source>
</reference>
<dbReference type="EC" id="2.1.1.37" evidence="1"/>
<comment type="caution">
    <text evidence="7">The sequence shown here is derived from an EMBL/GenBank/DDBJ whole genome shotgun (WGS) entry which is preliminary data.</text>
</comment>
<evidence type="ECO:0000313" key="8">
    <source>
        <dbReference type="Proteomes" id="UP000309618"/>
    </source>
</evidence>
<dbReference type="Proteomes" id="UP000309618">
    <property type="component" value="Unassembled WGS sequence"/>
</dbReference>
<dbReference type="GO" id="GO:0003886">
    <property type="term" value="F:DNA (cytosine-5-)-methyltransferase activity"/>
    <property type="evidence" value="ECO:0007669"/>
    <property type="project" value="UniProtKB-EC"/>
</dbReference>
<evidence type="ECO:0000313" key="7">
    <source>
        <dbReference type="EMBL" id="THJ45125.1"/>
    </source>
</evidence>
<dbReference type="SUPFAM" id="SSF53335">
    <property type="entry name" value="S-adenosyl-L-methionine-dependent methyltransferases"/>
    <property type="match status" value="1"/>
</dbReference>
<dbReference type="PANTHER" id="PTHR46098">
    <property type="entry name" value="TRNA (CYTOSINE(38)-C(5))-METHYLTRANSFERASE"/>
    <property type="match status" value="1"/>
</dbReference>
<dbReference type="Gene3D" id="3.40.50.150">
    <property type="entry name" value="Vaccinia Virus protein VP39"/>
    <property type="match status" value="1"/>
</dbReference>
<protein>
    <recommendedName>
        <fullName evidence="1">DNA (cytosine-5-)-methyltransferase</fullName>
        <ecNumber evidence="1">2.1.1.37</ecNumber>
    </recommendedName>
</protein>
<dbReference type="GO" id="GO:0009307">
    <property type="term" value="P:DNA restriction-modification system"/>
    <property type="evidence" value="ECO:0007669"/>
    <property type="project" value="UniProtKB-KW"/>
</dbReference>
<keyword evidence="5" id="KW-0680">Restriction system</keyword>
<proteinExistence type="predicted"/>
<dbReference type="AlphaFoldDB" id="A0A4S5CL41"/>
<gene>
    <name evidence="7" type="ORF">E8Q35_12645</name>
</gene>
<evidence type="ECO:0000256" key="4">
    <source>
        <dbReference type="ARBA" id="ARBA00022691"/>
    </source>
</evidence>
<dbReference type="InterPro" id="IPR050750">
    <property type="entry name" value="C5-MTase"/>
</dbReference>
<keyword evidence="3 7" id="KW-0808">Transferase</keyword>
<evidence type="ECO:0000256" key="1">
    <source>
        <dbReference type="ARBA" id="ARBA00011975"/>
    </source>
</evidence>
<name>A0A4S5CL41_AERVE</name>
<keyword evidence="2 7" id="KW-0489">Methyltransferase</keyword>
<dbReference type="Pfam" id="PF00145">
    <property type="entry name" value="DNA_methylase"/>
    <property type="match status" value="1"/>
</dbReference>
<evidence type="ECO:0000256" key="6">
    <source>
        <dbReference type="ARBA" id="ARBA00047422"/>
    </source>
</evidence>
<accession>A0A4S5CL41</accession>
<dbReference type="EMBL" id="SSUX01000008">
    <property type="protein sequence ID" value="THJ45125.1"/>
    <property type="molecule type" value="Genomic_DNA"/>
</dbReference>